<accession>A0AA91T0A0</accession>
<gene>
    <name evidence="2" type="ORF">A9F13_17g01089</name>
</gene>
<evidence type="ECO:0000256" key="1">
    <source>
        <dbReference type="SAM" id="MobiDB-lite"/>
    </source>
</evidence>
<dbReference type="AlphaFoldDB" id="A0AA91T0A0"/>
<name>A0AA91T0A0_CLALS</name>
<evidence type="ECO:0000313" key="2">
    <source>
        <dbReference type="EMBL" id="OVF06888.1"/>
    </source>
</evidence>
<comment type="caution">
    <text evidence="2">The sequence shown here is derived from an EMBL/GenBank/DDBJ whole genome shotgun (WGS) entry which is preliminary data.</text>
</comment>
<dbReference type="EMBL" id="LYUB02000017">
    <property type="protein sequence ID" value="OVF06888.1"/>
    <property type="molecule type" value="Genomic_DNA"/>
</dbReference>
<reference evidence="2 3" key="1">
    <citation type="submission" date="2017-04" db="EMBL/GenBank/DDBJ databases">
        <title>Draft genome of the yeast Clavispora lusitaniae type strain CBS 6936.</title>
        <authorList>
            <person name="Durrens P."/>
            <person name="Klopp C."/>
            <person name="Biteau N."/>
            <person name="Fitton-Ouhabi V."/>
            <person name="Dementhon K."/>
            <person name="Accoceberry I."/>
            <person name="Sherman D.J."/>
            <person name="Noel T."/>
        </authorList>
    </citation>
    <scope>NUCLEOTIDE SEQUENCE [LARGE SCALE GENOMIC DNA]</scope>
    <source>
        <strain evidence="2 3">CBS 6936</strain>
    </source>
</reference>
<protein>
    <submittedName>
        <fullName evidence="2">Uncharacterized protein</fullName>
    </submittedName>
</protein>
<feature type="region of interest" description="Disordered" evidence="1">
    <location>
        <begin position="1"/>
        <end position="55"/>
    </location>
</feature>
<sequence length="126" mass="14166">MSASTSRRFSIALEKEPVSPSGSENANEPRSAFLVDNLNTHPHASLPSRDQTKSDQSLFKSHYSICDLNNFGDYSLDKSPQHLPDISTRRRHSVATDMKNHRRRNSVAIRFSIPKSPSDVESLEEV</sequence>
<evidence type="ECO:0000313" key="3">
    <source>
        <dbReference type="Proteomes" id="UP000195602"/>
    </source>
</evidence>
<dbReference type="Proteomes" id="UP000195602">
    <property type="component" value="Unassembled WGS sequence"/>
</dbReference>
<dbReference type="KEGG" id="clus:A9F13_17g01089"/>
<feature type="region of interest" description="Disordered" evidence="1">
    <location>
        <begin position="80"/>
        <end position="102"/>
    </location>
</feature>
<proteinExistence type="predicted"/>
<organism evidence="2 3">
    <name type="scientific">Clavispora lusitaniae</name>
    <name type="common">Candida lusitaniae</name>
    <dbReference type="NCBI Taxonomy" id="36911"/>
    <lineage>
        <taxon>Eukaryota</taxon>
        <taxon>Fungi</taxon>
        <taxon>Dikarya</taxon>
        <taxon>Ascomycota</taxon>
        <taxon>Saccharomycotina</taxon>
        <taxon>Pichiomycetes</taxon>
        <taxon>Metschnikowiaceae</taxon>
        <taxon>Clavispora</taxon>
    </lineage>
</organism>